<gene>
    <name evidence="2" type="ORF">FGG12_27075</name>
    <name evidence="3" type="ORF">M5D45_19540</name>
</gene>
<dbReference type="EMBL" id="VCIZ01000025">
    <property type="protein sequence ID" value="TSP09505.1"/>
    <property type="molecule type" value="Genomic_DNA"/>
</dbReference>
<evidence type="ECO:0000313" key="2">
    <source>
        <dbReference type="EMBL" id="TSP09505.1"/>
    </source>
</evidence>
<keyword evidence="3" id="KW-0969">Cilium</keyword>
<keyword evidence="4" id="KW-1185">Reference proteome</keyword>
<dbReference type="InterPro" id="IPR035924">
    <property type="entry name" value="FlaG-like_sf"/>
</dbReference>
<dbReference type="AlphaFoldDB" id="A0AAE9IB83"/>
<keyword evidence="3" id="KW-0282">Flagellum</keyword>
<accession>A0AAE9IB83</accession>
<dbReference type="RefSeq" id="WP_144202918.1">
    <property type="nucleotide sequence ID" value="NZ_CAJPVH010000104.1"/>
</dbReference>
<reference evidence="3" key="2">
    <citation type="journal article" date="2022" name="Microbiol. Resour. Announc.">
        <title>Genome Sequence of Cupriavidus campinensis Strain G5, a Member of a Bacterial Consortium Capable of Polyethylene Degradation.</title>
        <authorList>
            <person name="Schneider B."/>
            <person name="Pfeiffer F."/>
            <person name="Dyall-Smith M."/>
            <person name="Kunte H.J."/>
        </authorList>
    </citation>
    <scope>NUCLEOTIDE SEQUENCE</scope>
    <source>
        <strain evidence="3">G5</strain>
    </source>
</reference>
<feature type="region of interest" description="Disordered" evidence="1">
    <location>
        <begin position="28"/>
        <end position="54"/>
    </location>
</feature>
<dbReference type="PANTHER" id="PTHR37166">
    <property type="entry name" value="PROTEIN FLAG"/>
    <property type="match status" value="1"/>
</dbReference>
<dbReference type="EMBL" id="CP097331">
    <property type="protein sequence ID" value="URF07401.1"/>
    <property type="molecule type" value="Genomic_DNA"/>
</dbReference>
<keyword evidence="3" id="KW-0966">Cell projection</keyword>
<feature type="compositionally biased region" description="Basic and acidic residues" evidence="1">
    <location>
        <begin position="39"/>
        <end position="48"/>
    </location>
</feature>
<dbReference type="Proteomes" id="UP001056132">
    <property type="component" value="Chromosome 2"/>
</dbReference>
<reference evidence="2 4" key="1">
    <citation type="submission" date="2019-05" db="EMBL/GenBank/DDBJ databases">
        <title>Whole genome sequence analysis of Cupriavidus campinensis S14E4C strain.</title>
        <authorList>
            <person name="Abbaszade G."/>
            <person name="Szabo A."/>
            <person name="Toumi M."/>
            <person name="Toth E."/>
        </authorList>
    </citation>
    <scope>NUCLEOTIDE SEQUENCE [LARGE SCALE GENOMIC DNA]</scope>
    <source>
        <strain evidence="2 4">S14E4C</strain>
    </source>
</reference>
<sequence>MATPNPVSTPAARIPADTVAIAPASAAPTATVKAVRPSQEADRADTRPAADAPADTAAAVQELVDVLKTTSIGLRFAIDDQTHRVITTVFDKETGEIIRQMPNEDVVRLARAIDKLQGLFVSHAV</sequence>
<dbReference type="PANTHER" id="PTHR37166:SF1">
    <property type="entry name" value="PROTEIN FLAG"/>
    <property type="match status" value="1"/>
</dbReference>
<dbReference type="Proteomes" id="UP000318943">
    <property type="component" value="Unassembled WGS sequence"/>
</dbReference>
<name>A0AAE9IB83_9BURK</name>
<dbReference type="InterPro" id="IPR005186">
    <property type="entry name" value="FlaG"/>
</dbReference>
<proteinExistence type="predicted"/>
<dbReference type="Gene3D" id="3.30.160.170">
    <property type="entry name" value="FlaG-like"/>
    <property type="match status" value="1"/>
</dbReference>
<organism evidence="3 5">
    <name type="scientific">Cupriavidus campinensis</name>
    <dbReference type="NCBI Taxonomy" id="151783"/>
    <lineage>
        <taxon>Bacteria</taxon>
        <taxon>Pseudomonadati</taxon>
        <taxon>Pseudomonadota</taxon>
        <taxon>Betaproteobacteria</taxon>
        <taxon>Burkholderiales</taxon>
        <taxon>Burkholderiaceae</taxon>
        <taxon>Cupriavidus</taxon>
    </lineage>
</organism>
<dbReference type="SUPFAM" id="SSF160214">
    <property type="entry name" value="FlaG-like"/>
    <property type="match status" value="1"/>
</dbReference>
<dbReference type="Pfam" id="PF03646">
    <property type="entry name" value="FlaG"/>
    <property type="match status" value="1"/>
</dbReference>
<reference evidence="3" key="3">
    <citation type="submission" date="2022-05" db="EMBL/GenBank/DDBJ databases">
        <authorList>
            <person name="Kunte H.-J."/>
        </authorList>
    </citation>
    <scope>NUCLEOTIDE SEQUENCE</scope>
    <source>
        <strain evidence="3">G5</strain>
    </source>
</reference>
<dbReference type="KEGG" id="ccam:M5D45_19540"/>
<protein>
    <submittedName>
        <fullName evidence="3">Flagellar protein FlaG</fullName>
    </submittedName>
</protein>
<evidence type="ECO:0000256" key="1">
    <source>
        <dbReference type="SAM" id="MobiDB-lite"/>
    </source>
</evidence>
<evidence type="ECO:0000313" key="3">
    <source>
        <dbReference type="EMBL" id="URF07401.1"/>
    </source>
</evidence>
<evidence type="ECO:0000313" key="4">
    <source>
        <dbReference type="Proteomes" id="UP000318943"/>
    </source>
</evidence>
<evidence type="ECO:0000313" key="5">
    <source>
        <dbReference type="Proteomes" id="UP001056132"/>
    </source>
</evidence>